<accession>A0AAD5DWD9</accession>
<gene>
    <name evidence="3" type="ORF">COHA_001525</name>
</gene>
<keyword evidence="2" id="KW-0812">Transmembrane</keyword>
<keyword evidence="2" id="KW-1133">Transmembrane helix</keyword>
<evidence type="ECO:0000313" key="4">
    <source>
        <dbReference type="Proteomes" id="UP001205105"/>
    </source>
</evidence>
<name>A0AAD5DWD9_9CHLO</name>
<evidence type="ECO:0000313" key="3">
    <source>
        <dbReference type="EMBL" id="KAI7844872.1"/>
    </source>
</evidence>
<feature type="compositionally biased region" description="Low complexity" evidence="1">
    <location>
        <begin position="190"/>
        <end position="218"/>
    </location>
</feature>
<dbReference type="Proteomes" id="UP001205105">
    <property type="component" value="Unassembled WGS sequence"/>
</dbReference>
<evidence type="ECO:0000256" key="2">
    <source>
        <dbReference type="SAM" id="Phobius"/>
    </source>
</evidence>
<feature type="region of interest" description="Disordered" evidence="1">
    <location>
        <begin position="177"/>
        <end position="218"/>
    </location>
</feature>
<sequence>MEVTASSGQPQLTPASFLEDKQQDFKQVMSSITGQPADWIEVAAKWGQQTTVLVLSQIHAPLDQLPAVREKLEAAVASQTLEVQLQAIQLDLVPGSVSYTRNDTDLALPPPRPPPGSGQRAPPPPPPGGQAADAGGGSSNSTTIAIVVPVVVVTVLAIAGGGTALYMRRRRGQQAAAEAAAARQERRASRLQSQAGAAGAAVSPPAGSGGPASPNSPV</sequence>
<dbReference type="EMBL" id="JADXDR010000023">
    <property type="protein sequence ID" value="KAI7844872.1"/>
    <property type="molecule type" value="Genomic_DNA"/>
</dbReference>
<feature type="region of interest" description="Disordered" evidence="1">
    <location>
        <begin position="100"/>
        <end position="138"/>
    </location>
</feature>
<evidence type="ECO:0000256" key="1">
    <source>
        <dbReference type="SAM" id="MobiDB-lite"/>
    </source>
</evidence>
<protein>
    <submittedName>
        <fullName evidence="3">Uncharacterized protein</fullName>
    </submittedName>
</protein>
<proteinExistence type="predicted"/>
<comment type="caution">
    <text evidence="3">The sequence shown here is derived from an EMBL/GenBank/DDBJ whole genome shotgun (WGS) entry which is preliminary data.</text>
</comment>
<organism evidence="3 4">
    <name type="scientific">Chlorella ohadii</name>
    <dbReference type="NCBI Taxonomy" id="2649997"/>
    <lineage>
        <taxon>Eukaryota</taxon>
        <taxon>Viridiplantae</taxon>
        <taxon>Chlorophyta</taxon>
        <taxon>core chlorophytes</taxon>
        <taxon>Trebouxiophyceae</taxon>
        <taxon>Chlorellales</taxon>
        <taxon>Chlorellaceae</taxon>
        <taxon>Chlorella clade</taxon>
        <taxon>Chlorella</taxon>
    </lineage>
</organism>
<feature type="transmembrane region" description="Helical" evidence="2">
    <location>
        <begin position="144"/>
        <end position="166"/>
    </location>
</feature>
<keyword evidence="2" id="KW-0472">Membrane</keyword>
<feature type="compositionally biased region" description="Pro residues" evidence="1">
    <location>
        <begin position="108"/>
        <end position="128"/>
    </location>
</feature>
<dbReference type="AlphaFoldDB" id="A0AAD5DWD9"/>
<keyword evidence="4" id="KW-1185">Reference proteome</keyword>
<reference evidence="3" key="1">
    <citation type="submission" date="2020-11" db="EMBL/GenBank/DDBJ databases">
        <title>Chlorella ohadii genome sequencing and assembly.</title>
        <authorList>
            <person name="Murik O."/>
            <person name="Treves H."/>
            <person name="Kedem I."/>
            <person name="Shotland Y."/>
            <person name="Kaplan A."/>
        </authorList>
    </citation>
    <scope>NUCLEOTIDE SEQUENCE</scope>
    <source>
        <strain evidence="3">1</strain>
    </source>
</reference>